<dbReference type="InterPro" id="IPR051148">
    <property type="entry name" value="Zona_Pellucida_Domain_gp"/>
</dbReference>
<dbReference type="GeneID" id="114450666"/>
<keyword evidence="3" id="KW-0325">Glycoprotein</keyword>
<comment type="caution">
    <text evidence="4">Lacks conserved residue(s) required for the propagation of feature annotation.</text>
</comment>
<protein>
    <submittedName>
        <fullName evidence="8">Zona pellucida sperm-binding protein 4-like</fullName>
    </submittedName>
</protein>
<dbReference type="Proteomes" id="UP000515145">
    <property type="component" value="Chromosome 1"/>
</dbReference>
<comment type="similarity">
    <text evidence="1">Belongs to the ZP domain family. ZPB subfamily.</text>
</comment>
<organism evidence="7 8">
    <name type="scientific">Parambassis ranga</name>
    <name type="common">Indian glassy fish</name>
    <dbReference type="NCBI Taxonomy" id="210632"/>
    <lineage>
        <taxon>Eukaryota</taxon>
        <taxon>Metazoa</taxon>
        <taxon>Chordata</taxon>
        <taxon>Craniata</taxon>
        <taxon>Vertebrata</taxon>
        <taxon>Euteleostomi</taxon>
        <taxon>Actinopterygii</taxon>
        <taxon>Neopterygii</taxon>
        <taxon>Teleostei</taxon>
        <taxon>Neoteleostei</taxon>
        <taxon>Acanthomorphata</taxon>
        <taxon>Ovalentaria</taxon>
        <taxon>Ambassidae</taxon>
        <taxon>Parambassis</taxon>
    </lineage>
</organism>
<evidence type="ECO:0000256" key="4">
    <source>
        <dbReference type="PROSITE-ProRule" id="PRU00779"/>
    </source>
</evidence>
<gene>
    <name evidence="8" type="primary">LOC114450666</name>
</gene>
<dbReference type="PROSITE" id="PS00025">
    <property type="entry name" value="P_TREFOIL_1"/>
    <property type="match status" value="1"/>
</dbReference>
<dbReference type="InterPro" id="IPR001507">
    <property type="entry name" value="ZP_dom"/>
</dbReference>
<sequence>MYIITVSYMTVKGRKEAQFSCPVVVVPGPGQECSLPSEQRLPCGPSSVSQSQCLSMGCCFNKQPPACYYPMDECTIDRHFVFSVPASLTEPPLSPSLLVAASNSTCKPQRVTSDYALFKIPMDGCGTRRVVRYNEH</sequence>
<dbReference type="PROSITE" id="PS51448">
    <property type="entry name" value="P_TREFOIL_2"/>
    <property type="match status" value="1"/>
</dbReference>
<accession>A0A6P7KBC0</accession>
<dbReference type="GO" id="GO:0035804">
    <property type="term" value="F:structural constituent of egg coat"/>
    <property type="evidence" value="ECO:0007669"/>
    <property type="project" value="TreeGrafter"/>
</dbReference>
<feature type="disulfide bond" evidence="4">
    <location>
        <begin position="43"/>
        <end position="58"/>
    </location>
</feature>
<dbReference type="PROSITE" id="PS51034">
    <property type="entry name" value="ZP_2"/>
    <property type="match status" value="1"/>
</dbReference>
<feature type="disulfide bond" evidence="4">
    <location>
        <begin position="33"/>
        <end position="59"/>
    </location>
</feature>
<dbReference type="Pfam" id="PF00088">
    <property type="entry name" value="Trefoil"/>
    <property type="match status" value="1"/>
</dbReference>
<reference evidence="8" key="1">
    <citation type="submission" date="2025-08" db="UniProtKB">
        <authorList>
            <consortium name="RefSeq"/>
        </authorList>
    </citation>
    <scope>IDENTIFICATION</scope>
</reference>
<evidence type="ECO:0000256" key="1">
    <source>
        <dbReference type="ARBA" id="ARBA00010863"/>
    </source>
</evidence>
<evidence type="ECO:0000256" key="3">
    <source>
        <dbReference type="ARBA" id="ARBA00023180"/>
    </source>
</evidence>
<dbReference type="PANTHER" id="PTHR23343">
    <property type="entry name" value="ZONA PELLUCIDA SPERM-BINDING PROTEIN"/>
    <property type="match status" value="1"/>
</dbReference>
<feature type="domain" description="ZP" evidence="5">
    <location>
        <begin position="73"/>
        <end position="136"/>
    </location>
</feature>
<dbReference type="InterPro" id="IPR017957">
    <property type="entry name" value="P_trefoil_CS"/>
</dbReference>
<dbReference type="PANTHER" id="PTHR23343:SF117">
    <property type="entry name" value="ZONA PELLUCIDA SPERM-BINDING PROTEIN 4-LIKE ISOFORM X1"/>
    <property type="match status" value="1"/>
</dbReference>
<feature type="domain" description="P-type" evidence="6">
    <location>
        <begin position="31"/>
        <end position="71"/>
    </location>
</feature>
<dbReference type="GO" id="GO:0007339">
    <property type="term" value="P:binding of sperm to zona pellucida"/>
    <property type="evidence" value="ECO:0007669"/>
    <property type="project" value="TreeGrafter"/>
</dbReference>
<evidence type="ECO:0000259" key="5">
    <source>
        <dbReference type="PROSITE" id="PS51034"/>
    </source>
</evidence>
<dbReference type="InParanoid" id="A0A6P7KBC0"/>
<keyword evidence="2 4" id="KW-1015">Disulfide bond</keyword>
<dbReference type="InterPro" id="IPR044913">
    <property type="entry name" value="P_trefoil_dom_sf"/>
</dbReference>
<dbReference type="Gene3D" id="4.10.110.10">
    <property type="entry name" value="Spasmolytic Protein, domain 1"/>
    <property type="match status" value="1"/>
</dbReference>
<dbReference type="OrthoDB" id="9907024at2759"/>
<dbReference type="GO" id="GO:0035805">
    <property type="term" value="C:egg coat"/>
    <property type="evidence" value="ECO:0007669"/>
    <property type="project" value="TreeGrafter"/>
</dbReference>
<keyword evidence="7" id="KW-1185">Reference proteome</keyword>
<evidence type="ECO:0000259" key="6">
    <source>
        <dbReference type="PROSITE" id="PS51448"/>
    </source>
</evidence>
<dbReference type="RefSeq" id="XP_028284771.1">
    <property type="nucleotide sequence ID" value="XM_028428970.1"/>
</dbReference>
<evidence type="ECO:0000256" key="2">
    <source>
        <dbReference type="ARBA" id="ARBA00023157"/>
    </source>
</evidence>
<proteinExistence type="inferred from homology"/>
<dbReference type="InterPro" id="IPR000519">
    <property type="entry name" value="P_trefoil_dom"/>
</dbReference>
<dbReference type="CDD" id="cd00111">
    <property type="entry name" value="Trefoil"/>
    <property type="match status" value="1"/>
</dbReference>
<dbReference type="GO" id="GO:0032190">
    <property type="term" value="F:acrosin binding"/>
    <property type="evidence" value="ECO:0007669"/>
    <property type="project" value="TreeGrafter"/>
</dbReference>
<dbReference type="SUPFAM" id="SSF57492">
    <property type="entry name" value="Trefoil"/>
    <property type="match status" value="1"/>
</dbReference>
<dbReference type="Pfam" id="PF23344">
    <property type="entry name" value="ZP-N"/>
    <property type="match status" value="1"/>
</dbReference>
<dbReference type="GO" id="GO:0060468">
    <property type="term" value="P:prevention of polyspermy"/>
    <property type="evidence" value="ECO:0007669"/>
    <property type="project" value="TreeGrafter"/>
</dbReference>
<dbReference type="InterPro" id="IPR055356">
    <property type="entry name" value="ZP-N"/>
</dbReference>
<name>A0A6P7KBC0_9TELE</name>
<evidence type="ECO:0000313" key="7">
    <source>
        <dbReference type="Proteomes" id="UP000515145"/>
    </source>
</evidence>
<dbReference type="AlphaFoldDB" id="A0A6P7KBC0"/>
<evidence type="ECO:0000313" key="8">
    <source>
        <dbReference type="RefSeq" id="XP_028284771.1"/>
    </source>
</evidence>
<dbReference type="SMART" id="SM00018">
    <property type="entry name" value="PD"/>
    <property type="match status" value="1"/>
</dbReference>